<dbReference type="InterPro" id="IPR011761">
    <property type="entry name" value="ATP-grasp"/>
</dbReference>
<name>A0A1M6MRI0_PARC5</name>
<proteinExistence type="inferred from homology"/>
<evidence type="ECO:0000256" key="5">
    <source>
        <dbReference type="ARBA" id="ARBA00022741"/>
    </source>
</evidence>
<dbReference type="InterPro" id="IPR011095">
    <property type="entry name" value="Dala_Dala_lig_C"/>
</dbReference>
<dbReference type="AlphaFoldDB" id="A0A1M6MRI0"/>
<dbReference type="OrthoDB" id="9813261at2"/>
<dbReference type="GO" id="GO:0046872">
    <property type="term" value="F:metal ion binding"/>
    <property type="evidence" value="ECO:0007669"/>
    <property type="project" value="InterPro"/>
</dbReference>
<dbReference type="Gene3D" id="3.40.50.20">
    <property type="match status" value="1"/>
</dbReference>
<dbReference type="PANTHER" id="PTHR23132">
    <property type="entry name" value="D-ALANINE--D-ALANINE LIGASE"/>
    <property type="match status" value="1"/>
</dbReference>
<evidence type="ECO:0000313" key="12">
    <source>
        <dbReference type="EMBL" id="SHJ86067.1"/>
    </source>
</evidence>
<evidence type="ECO:0000259" key="11">
    <source>
        <dbReference type="PROSITE" id="PS50975"/>
    </source>
</evidence>
<dbReference type="SUPFAM" id="SSF52440">
    <property type="entry name" value="PreATP-grasp domain"/>
    <property type="match status" value="1"/>
</dbReference>
<dbReference type="GO" id="GO:0005524">
    <property type="term" value="F:ATP binding"/>
    <property type="evidence" value="ECO:0007669"/>
    <property type="project" value="UniProtKB-UniRule"/>
</dbReference>
<dbReference type="PANTHER" id="PTHR23132:SF23">
    <property type="entry name" value="D-ALANINE--D-ALANINE LIGASE B"/>
    <property type="match status" value="1"/>
</dbReference>
<accession>A0A1M6MRI0</accession>
<keyword evidence="8" id="KW-0573">Peptidoglycan synthesis</keyword>
<comment type="subcellular location">
    <subcellularLocation>
        <location evidence="1">Cytoplasm</location>
    </subcellularLocation>
</comment>
<dbReference type="Pfam" id="PF07478">
    <property type="entry name" value="Dala_Dala_lig_C"/>
    <property type="match status" value="1"/>
</dbReference>
<keyword evidence="9" id="KW-0961">Cell wall biogenesis/degradation</keyword>
<dbReference type="InterPro" id="IPR016185">
    <property type="entry name" value="PreATP-grasp_dom_sf"/>
</dbReference>
<comment type="similarity">
    <text evidence="2">Belongs to the D-alanine--D-alanine ligase family.</text>
</comment>
<dbReference type="EMBL" id="FRAG01000012">
    <property type="protein sequence ID" value="SHJ86067.1"/>
    <property type="molecule type" value="Genomic_DNA"/>
</dbReference>
<evidence type="ECO:0000256" key="4">
    <source>
        <dbReference type="ARBA" id="ARBA00022598"/>
    </source>
</evidence>
<dbReference type="RefSeq" id="WP_073148284.1">
    <property type="nucleotide sequence ID" value="NZ_FRAG01000012.1"/>
</dbReference>
<dbReference type="PROSITE" id="PS00866">
    <property type="entry name" value="CPSASE_1"/>
    <property type="match status" value="1"/>
</dbReference>
<keyword evidence="6 10" id="KW-0067">ATP-binding</keyword>
<dbReference type="GO" id="GO:0008360">
    <property type="term" value="P:regulation of cell shape"/>
    <property type="evidence" value="ECO:0007669"/>
    <property type="project" value="UniProtKB-KW"/>
</dbReference>
<dbReference type="STRING" id="1121301.SAMN02745912_01375"/>
<dbReference type="Gene3D" id="3.30.1490.20">
    <property type="entry name" value="ATP-grasp fold, A domain"/>
    <property type="match status" value="1"/>
</dbReference>
<gene>
    <name evidence="12" type="ORF">SAMN02745912_01375</name>
</gene>
<dbReference type="InterPro" id="IPR005479">
    <property type="entry name" value="CPAse_ATP-bd"/>
</dbReference>
<keyword evidence="3" id="KW-0963">Cytoplasm</keyword>
<keyword evidence="7" id="KW-0133">Cell shape</keyword>
<dbReference type="Proteomes" id="UP000184465">
    <property type="component" value="Unassembled WGS sequence"/>
</dbReference>
<dbReference type="GO" id="GO:0071555">
    <property type="term" value="P:cell wall organization"/>
    <property type="evidence" value="ECO:0007669"/>
    <property type="project" value="UniProtKB-KW"/>
</dbReference>
<dbReference type="Gene3D" id="3.30.470.20">
    <property type="entry name" value="ATP-grasp fold, B domain"/>
    <property type="match status" value="1"/>
</dbReference>
<dbReference type="GO" id="GO:0008716">
    <property type="term" value="F:D-alanine-D-alanine ligase activity"/>
    <property type="evidence" value="ECO:0007669"/>
    <property type="project" value="InterPro"/>
</dbReference>
<dbReference type="InterPro" id="IPR013815">
    <property type="entry name" value="ATP_grasp_subdomain_1"/>
</dbReference>
<dbReference type="GO" id="GO:0005737">
    <property type="term" value="C:cytoplasm"/>
    <property type="evidence" value="ECO:0007669"/>
    <property type="project" value="UniProtKB-SubCell"/>
</dbReference>
<feature type="domain" description="ATP-grasp" evidence="11">
    <location>
        <begin position="112"/>
        <end position="320"/>
    </location>
</feature>
<dbReference type="InterPro" id="IPR000291">
    <property type="entry name" value="D-Ala_lig_Van_CS"/>
</dbReference>
<protein>
    <submittedName>
        <fullName evidence="12">D-alanine-D-alanine ligase</fullName>
    </submittedName>
</protein>
<evidence type="ECO:0000256" key="10">
    <source>
        <dbReference type="PROSITE-ProRule" id="PRU00409"/>
    </source>
</evidence>
<evidence type="ECO:0000256" key="6">
    <source>
        <dbReference type="ARBA" id="ARBA00022840"/>
    </source>
</evidence>
<evidence type="ECO:0000256" key="1">
    <source>
        <dbReference type="ARBA" id="ARBA00004496"/>
    </source>
</evidence>
<organism evidence="12 13">
    <name type="scientific">Paramaledivibacter caminithermalis (strain DSM 15212 / CIP 107654 / DViRD3)</name>
    <name type="common">Clostridium caminithermale</name>
    <dbReference type="NCBI Taxonomy" id="1121301"/>
    <lineage>
        <taxon>Bacteria</taxon>
        <taxon>Bacillati</taxon>
        <taxon>Bacillota</taxon>
        <taxon>Clostridia</taxon>
        <taxon>Peptostreptococcales</taxon>
        <taxon>Caminicellaceae</taxon>
        <taxon>Paramaledivibacter</taxon>
    </lineage>
</organism>
<evidence type="ECO:0000256" key="9">
    <source>
        <dbReference type="ARBA" id="ARBA00023316"/>
    </source>
</evidence>
<dbReference type="PROSITE" id="PS50975">
    <property type="entry name" value="ATP_GRASP"/>
    <property type="match status" value="1"/>
</dbReference>
<reference evidence="12 13" key="1">
    <citation type="submission" date="2016-11" db="EMBL/GenBank/DDBJ databases">
        <authorList>
            <person name="Jaros S."/>
            <person name="Januszkiewicz K."/>
            <person name="Wedrychowicz H."/>
        </authorList>
    </citation>
    <scope>NUCLEOTIDE SEQUENCE [LARGE SCALE GENOMIC DNA]</scope>
    <source>
        <strain evidence="12 13">DSM 15212</strain>
    </source>
</reference>
<dbReference type="GO" id="GO:0009252">
    <property type="term" value="P:peptidoglycan biosynthetic process"/>
    <property type="evidence" value="ECO:0007669"/>
    <property type="project" value="UniProtKB-KW"/>
</dbReference>
<keyword evidence="13" id="KW-1185">Reference proteome</keyword>
<evidence type="ECO:0000313" key="13">
    <source>
        <dbReference type="Proteomes" id="UP000184465"/>
    </source>
</evidence>
<keyword evidence="5 10" id="KW-0547">Nucleotide-binding</keyword>
<evidence type="ECO:0000256" key="7">
    <source>
        <dbReference type="ARBA" id="ARBA00022960"/>
    </source>
</evidence>
<dbReference type="SUPFAM" id="SSF56059">
    <property type="entry name" value="Glutathione synthetase ATP-binding domain-like"/>
    <property type="match status" value="1"/>
</dbReference>
<evidence type="ECO:0000256" key="8">
    <source>
        <dbReference type="ARBA" id="ARBA00022984"/>
    </source>
</evidence>
<evidence type="ECO:0000256" key="2">
    <source>
        <dbReference type="ARBA" id="ARBA00010871"/>
    </source>
</evidence>
<sequence length="343" mass="38988">MTLKIGVIFDKPQVEVNNTIEAKCGDKQKYATKKEICKVLKKRYDVVEIAADDKIINNLIESKIDLAFPLCTGIIGESRQSQVPAILEMLGIPYIGSGILAHSLALSKSMAKQIFDYNDISTPAFQIFNNINDRLDCRLNFPLIVKPSCEGSGFGIHRDSVVYNEQDLMEKVKKLLKEYRPPVLVEEFIEGRELTVGIIGNEDEKIFLPIMEINFDDIPKEFGEFYTFEVKSNFGEKTKYLCPVPINRETEQAIKDNAERAFDALGCKDFARIDIRLRENKPYILEINSLPGLKPQYSDLPKMALKAGLSYDKLIFKIVETAIKRIKNEKEYIVVDSLTDQIS</sequence>
<dbReference type="PROSITE" id="PS00844">
    <property type="entry name" value="DALA_DALA_LIGASE_2"/>
    <property type="match status" value="1"/>
</dbReference>
<evidence type="ECO:0000256" key="3">
    <source>
        <dbReference type="ARBA" id="ARBA00022490"/>
    </source>
</evidence>
<keyword evidence="4 12" id="KW-0436">Ligase</keyword>